<dbReference type="KEGG" id="broo:brsh051_03070"/>
<evidence type="ECO:0000313" key="3">
    <source>
        <dbReference type="EMBL" id="BEH01026.1"/>
    </source>
</evidence>
<evidence type="ECO:0000256" key="1">
    <source>
        <dbReference type="SAM" id="MobiDB-lite"/>
    </source>
</evidence>
<keyword evidence="2" id="KW-1133">Transmembrane helix</keyword>
<dbReference type="RefSeq" id="WP_286266924.1">
    <property type="nucleotide sequence ID" value="NZ_AP028056.1"/>
</dbReference>
<feature type="transmembrane region" description="Helical" evidence="2">
    <location>
        <begin position="55"/>
        <end position="72"/>
    </location>
</feature>
<dbReference type="AlphaFoldDB" id="A0AAN0K709"/>
<feature type="region of interest" description="Disordered" evidence="1">
    <location>
        <begin position="87"/>
        <end position="122"/>
    </location>
</feature>
<evidence type="ECO:0000313" key="4">
    <source>
        <dbReference type="Proteomes" id="UP001431656"/>
    </source>
</evidence>
<feature type="compositionally biased region" description="Low complexity" evidence="1">
    <location>
        <begin position="178"/>
        <end position="237"/>
    </location>
</feature>
<protein>
    <submittedName>
        <fullName evidence="3">Uncharacterized protein</fullName>
    </submittedName>
</protein>
<proteinExistence type="predicted"/>
<gene>
    <name evidence="3" type="ORF">brsh051_03070</name>
</gene>
<name>A0AAN0K709_9ACTN</name>
<dbReference type="EMBL" id="AP028056">
    <property type="protein sequence ID" value="BEH01026.1"/>
    <property type="molecule type" value="Genomic_DNA"/>
</dbReference>
<feature type="region of interest" description="Disordered" evidence="1">
    <location>
        <begin position="1"/>
        <end position="23"/>
    </location>
</feature>
<sequence length="253" mass="25441">MARTSGTSSDSADNTDTSRPAVKEGGIRVSDILAGGLASAIAAVVGGTLGAVGSVVSAFVVSIVAGITLPLLRRPLRTGEEKLHHLAANGHGTAAQSSKDATHAKGESNAKGQRTKADSATRRHRIHVAVVTTLIAFVLAFGVIFAIQAFFGHSLSTGTGQLQQQVSRSDPTDDSTDDSLPTTSQLPSASSPAATQTSSPRPAGTATTRTTNPATTSTTTEASAPPTSAQAPASAQAEDTSRQQGPTSNTTGG</sequence>
<dbReference type="Proteomes" id="UP001431656">
    <property type="component" value="Chromosome"/>
</dbReference>
<feature type="region of interest" description="Disordered" evidence="1">
    <location>
        <begin position="162"/>
        <end position="253"/>
    </location>
</feature>
<keyword evidence="2" id="KW-0812">Transmembrane</keyword>
<keyword evidence="4" id="KW-1185">Reference proteome</keyword>
<feature type="compositionally biased region" description="Polar residues" evidence="1">
    <location>
        <begin position="242"/>
        <end position="253"/>
    </location>
</feature>
<evidence type="ECO:0000256" key="2">
    <source>
        <dbReference type="SAM" id="Phobius"/>
    </source>
</evidence>
<reference evidence="3" key="1">
    <citation type="journal article" date="2024" name="Int. J. Syst. Evol. Microbiol.">
        <title>Brooklawnia propionicigenes sp. nov., a facultatively anaerobic, propionate-producing bacterium isolated from a methanogenic reactor treating waste from cattle farms.</title>
        <authorList>
            <person name="Akita Y."/>
            <person name="Ueki A."/>
            <person name="Tonouchi A."/>
            <person name="Sugawara Y."/>
            <person name="Honma S."/>
            <person name="Kaku N."/>
            <person name="Ueki K."/>
        </authorList>
    </citation>
    <scope>NUCLEOTIDE SEQUENCE</scope>
    <source>
        <strain evidence="3">SH051</strain>
    </source>
</reference>
<keyword evidence="2" id="KW-0472">Membrane</keyword>
<organism evidence="3 4">
    <name type="scientific">Brooklawnia propionicigenes</name>
    <dbReference type="NCBI Taxonomy" id="3041175"/>
    <lineage>
        <taxon>Bacteria</taxon>
        <taxon>Bacillati</taxon>
        <taxon>Actinomycetota</taxon>
        <taxon>Actinomycetes</taxon>
        <taxon>Propionibacteriales</taxon>
        <taxon>Propionibacteriaceae</taxon>
        <taxon>Brooklawnia</taxon>
    </lineage>
</organism>
<feature type="transmembrane region" description="Helical" evidence="2">
    <location>
        <begin position="126"/>
        <end position="151"/>
    </location>
</feature>
<feature type="compositionally biased region" description="Low complexity" evidence="1">
    <location>
        <begin position="1"/>
        <end position="18"/>
    </location>
</feature>
<accession>A0AAN0K709</accession>